<gene>
    <name evidence="2" type="ORF">KP79_PYT07925</name>
</gene>
<evidence type="ECO:0000313" key="3">
    <source>
        <dbReference type="Proteomes" id="UP000242188"/>
    </source>
</evidence>
<protein>
    <submittedName>
        <fullName evidence="2">Uncharacterized protein</fullName>
    </submittedName>
</protein>
<keyword evidence="1" id="KW-0175">Coiled coil</keyword>
<name>A0A210PY89_MIZYE</name>
<organism evidence="2 3">
    <name type="scientific">Mizuhopecten yessoensis</name>
    <name type="common">Japanese scallop</name>
    <name type="synonym">Patinopecten yessoensis</name>
    <dbReference type="NCBI Taxonomy" id="6573"/>
    <lineage>
        <taxon>Eukaryota</taxon>
        <taxon>Metazoa</taxon>
        <taxon>Spiralia</taxon>
        <taxon>Lophotrochozoa</taxon>
        <taxon>Mollusca</taxon>
        <taxon>Bivalvia</taxon>
        <taxon>Autobranchia</taxon>
        <taxon>Pteriomorphia</taxon>
        <taxon>Pectinida</taxon>
        <taxon>Pectinoidea</taxon>
        <taxon>Pectinidae</taxon>
        <taxon>Mizuhopecten</taxon>
    </lineage>
</organism>
<evidence type="ECO:0000256" key="1">
    <source>
        <dbReference type="SAM" id="Coils"/>
    </source>
</evidence>
<dbReference type="EMBL" id="NEDP02005390">
    <property type="protein sequence ID" value="OWF41445.1"/>
    <property type="molecule type" value="Genomic_DNA"/>
</dbReference>
<proteinExistence type="predicted"/>
<dbReference type="OrthoDB" id="10431931at2759"/>
<dbReference type="AlphaFoldDB" id="A0A210PY89"/>
<reference evidence="2 3" key="1">
    <citation type="journal article" date="2017" name="Nat. Ecol. Evol.">
        <title>Scallop genome provides insights into evolution of bilaterian karyotype and development.</title>
        <authorList>
            <person name="Wang S."/>
            <person name="Zhang J."/>
            <person name="Jiao W."/>
            <person name="Li J."/>
            <person name="Xun X."/>
            <person name="Sun Y."/>
            <person name="Guo X."/>
            <person name="Huan P."/>
            <person name="Dong B."/>
            <person name="Zhang L."/>
            <person name="Hu X."/>
            <person name="Sun X."/>
            <person name="Wang J."/>
            <person name="Zhao C."/>
            <person name="Wang Y."/>
            <person name="Wang D."/>
            <person name="Huang X."/>
            <person name="Wang R."/>
            <person name="Lv J."/>
            <person name="Li Y."/>
            <person name="Zhang Z."/>
            <person name="Liu B."/>
            <person name="Lu W."/>
            <person name="Hui Y."/>
            <person name="Liang J."/>
            <person name="Zhou Z."/>
            <person name="Hou R."/>
            <person name="Li X."/>
            <person name="Liu Y."/>
            <person name="Li H."/>
            <person name="Ning X."/>
            <person name="Lin Y."/>
            <person name="Zhao L."/>
            <person name="Xing Q."/>
            <person name="Dou J."/>
            <person name="Li Y."/>
            <person name="Mao J."/>
            <person name="Guo H."/>
            <person name="Dou H."/>
            <person name="Li T."/>
            <person name="Mu C."/>
            <person name="Jiang W."/>
            <person name="Fu Q."/>
            <person name="Fu X."/>
            <person name="Miao Y."/>
            <person name="Liu J."/>
            <person name="Yu Q."/>
            <person name="Li R."/>
            <person name="Liao H."/>
            <person name="Li X."/>
            <person name="Kong Y."/>
            <person name="Jiang Z."/>
            <person name="Chourrout D."/>
            <person name="Li R."/>
            <person name="Bao Z."/>
        </authorList>
    </citation>
    <scope>NUCLEOTIDE SEQUENCE [LARGE SCALE GENOMIC DNA]</scope>
    <source>
        <strain evidence="2 3">PY_sf001</strain>
    </source>
</reference>
<sequence>MEEMYIPDTKQLSFVTKETVDRFASWAEALSLPVEGRKIGANALRMAVARQILIKLSRQKTDVNRLFDALGRIVLTVASGCLKCPVRLSDASLPNLPRPQRQALKEFVTFHTHYVQRLNRKVRLLSNTIVQHRRSLETLGDVQKRSQTIRRLIEDMKQALETKEAELRELNKRCGSRGVSCDELVAKNEDVRLLQRRIKRKKTLMDGALIQTDRENATTKEKRLREKLQMVYDDVLRDTKYEIIDRLTYGMRCIRQIVTRLPPDLQKRTLRIVNSLDLEVTAESLLKVSSKIYVFPDLEQSLEFHNGEVPQGKILNPNEGQLISEEDLWEKLAVSLANSLMCGPSSPGDQTVDSDMGYCSSTGRNSTGGYTQRPPMKRYVRVTHPSQIDIPGFLYLNTGMKIKQKVYYEEQEIAFGWYRPHNLAAKSWGFYLTRLTAPASFSNDDHTTTI</sequence>
<evidence type="ECO:0000313" key="2">
    <source>
        <dbReference type="EMBL" id="OWF41445.1"/>
    </source>
</evidence>
<comment type="caution">
    <text evidence="2">The sequence shown here is derived from an EMBL/GenBank/DDBJ whole genome shotgun (WGS) entry which is preliminary data.</text>
</comment>
<keyword evidence="3" id="KW-1185">Reference proteome</keyword>
<feature type="coiled-coil region" evidence="1">
    <location>
        <begin position="115"/>
        <end position="173"/>
    </location>
</feature>
<accession>A0A210PY89</accession>
<dbReference type="Proteomes" id="UP000242188">
    <property type="component" value="Unassembled WGS sequence"/>
</dbReference>